<evidence type="ECO:0000256" key="8">
    <source>
        <dbReference type="ARBA" id="ARBA00023242"/>
    </source>
</evidence>
<feature type="region of interest" description="Disordered" evidence="10">
    <location>
        <begin position="43"/>
        <end position="209"/>
    </location>
</feature>
<dbReference type="GO" id="GO:0005634">
    <property type="term" value="C:nucleus"/>
    <property type="evidence" value="ECO:0007669"/>
    <property type="project" value="UniProtKB-SubCell"/>
</dbReference>
<feature type="compositionally biased region" description="Polar residues" evidence="10">
    <location>
        <begin position="689"/>
        <end position="698"/>
    </location>
</feature>
<dbReference type="GO" id="GO:0000493">
    <property type="term" value="P:box H/ACA snoRNP assembly"/>
    <property type="evidence" value="ECO:0007669"/>
    <property type="project" value="InterPro"/>
</dbReference>
<feature type="region of interest" description="Disordered" evidence="10">
    <location>
        <begin position="1"/>
        <end position="20"/>
    </location>
</feature>
<evidence type="ECO:0000313" key="12">
    <source>
        <dbReference type="Proteomes" id="UP001303760"/>
    </source>
</evidence>
<feature type="compositionally biased region" description="Basic and acidic residues" evidence="10">
    <location>
        <begin position="53"/>
        <end position="70"/>
    </location>
</feature>
<dbReference type="InterPro" id="IPR007504">
    <property type="entry name" value="H/ACA_rnp_Gar1/Naf1"/>
</dbReference>
<feature type="compositionally biased region" description="Pro residues" evidence="10">
    <location>
        <begin position="534"/>
        <end position="590"/>
    </location>
</feature>
<feature type="compositionally biased region" description="Basic residues" evidence="10">
    <location>
        <begin position="475"/>
        <end position="486"/>
    </location>
</feature>
<dbReference type="Gene3D" id="2.40.10.230">
    <property type="entry name" value="Probable tRNA pseudouridine synthase domain"/>
    <property type="match status" value="1"/>
</dbReference>
<protein>
    <recommendedName>
        <fullName evidence="3">H/ACA ribonucleoprotein complex non-core subunit NAF1</fullName>
    </recommendedName>
    <alternativeName>
        <fullName evidence="9">Nuclear assembly factor 1</fullName>
    </alternativeName>
</protein>
<dbReference type="EMBL" id="MU860038">
    <property type="protein sequence ID" value="KAK4240528.1"/>
    <property type="molecule type" value="Genomic_DNA"/>
</dbReference>
<dbReference type="Proteomes" id="UP001303760">
    <property type="component" value="Unassembled WGS sequence"/>
</dbReference>
<comment type="caution">
    <text evidence="11">The sequence shown here is derived from an EMBL/GenBank/DDBJ whole genome shotgun (WGS) entry which is preliminary data.</text>
</comment>
<feature type="compositionally biased region" description="Polar residues" evidence="10">
    <location>
        <begin position="107"/>
        <end position="120"/>
    </location>
</feature>
<feature type="compositionally biased region" description="Basic residues" evidence="10">
    <location>
        <begin position="396"/>
        <end position="405"/>
    </location>
</feature>
<feature type="region of interest" description="Disordered" evidence="10">
    <location>
        <begin position="375"/>
        <end position="698"/>
    </location>
</feature>
<evidence type="ECO:0000256" key="5">
    <source>
        <dbReference type="ARBA" id="ARBA00022552"/>
    </source>
</evidence>
<feature type="compositionally biased region" description="Low complexity" evidence="10">
    <location>
        <begin position="601"/>
        <end position="615"/>
    </location>
</feature>
<dbReference type="InterPro" id="IPR040309">
    <property type="entry name" value="Naf1"/>
</dbReference>
<feature type="compositionally biased region" description="Pro residues" evidence="10">
    <location>
        <begin position="616"/>
        <end position="629"/>
    </location>
</feature>
<sequence>MAGTPFEIPGLGQAKPNEQLPAENFAPDLLAAAASILGENGLIGCGTNGNAQWEKRRQKENQEKQQKEEAATTTAMTDQAHNVMEVDIGDTSTSSAHPEGKQDIKMQDQTPKSAEAQNADASMKESDSAASRDLTHALEAALESHIAEPAGPTEQQDGATAEQQQDATNTGQEAEHPEWEVDSSPYVSSSESSSSDSSSDEDSEDEGSHPLLSIEETARLLMAADGDGEGDGDGAGKSKGAGAVLRTKNEMPEEVLPKPDVTITPEMKIEPLGTIETILENIVVIKSQTPGEVQVIEVGSVVCKEDRTVIGALSDVWGNVKDPRYTLMLAEENEVKELGLAVGMPIYYSVEHAQYVFTQPLRDAKGTDASNLHDEEVAADEMEFSDDEKEAEYKRQQKMKKRGGKGGRGAREQSIATSHTMSPRPGPGASLNYDDDEDGPYRPLARPPGYGQGGPSSLPNLPPKPETGFSPPRGGRGHGHRGAHRGGRGDFRGRNNRGGHRGGDRRHGSRGSGSGSYPQFGLDGAASPQAPFSTLPPPPPQNPHLPPPPFGTKPPAPAGHWPAPPAPFAPPPVSYPHPPSGRPQFPPAHHQPPAGDFTFNYQAWNQTQGQQYQYPPAAPHHSPPAPHQPAHPTGYAQPLVPPQVPAWPVAGAAPQVPPAAGAYNPAFYGGYQQPQQPQQGQQYWAQQQHGSYGQGPTQ</sequence>
<accession>A0AAN7HE61</accession>
<dbReference type="GO" id="GO:0005732">
    <property type="term" value="C:sno(s)RNA-containing ribonucleoprotein complex"/>
    <property type="evidence" value="ECO:0007669"/>
    <property type="project" value="InterPro"/>
</dbReference>
<evidence type="ECO:0000256" key="2">
    <source>
        <dbReference type="ARBA" id="ARBA00009801"/>
    </source>
</evidence>
<feature type="compositionally biased region" description="Acidic residues" evidence="10">
    <location>
        <begin position="377"/>
        <end position="390"/>
    </location>
</feature>
<dbReference type="AlphaFoldDB" id="A0AAN7HE61"/>
<name>A0AAN7HE61_9PEZI</name>
<gene>
    <name evidence="11" type="ORF">C8A03DRAFT_13135</name>
</gene>
<evidence type="ECO:0000256" key="3">
    <source>
        <dbReference type="ARBA" id="ARBA00021438"/>
    </source>
</evidence>
<reference evidence="11" key="1">
    <citation type="journal article" date="2023" name="Mol. Phylogenet. Evol.">
        <title>Genome-scale phylogeny and comparative genomics of the fungal order Sordariales.</title>
        <authorList>
            <person name="Hensen N."/>
            <person name="Bonometti L."/>
            <person name="Westerberg I."/>
            <person name="Brannstrom I.O."/>
            <person name="Guillou S."/>
            <person name="Cros-Aarteil S."/>
            <person name="Calhoun S."/>
            <person name="Haridas S."/>
            <person name="Kuo A."/>
            <person name="Mondo S."/>
            <person name="Pangilinan J."/>
            <person name="Riley R."/>
            <person name="LaButti K."/>
            <person name="Andreopoulos B."/>
            <person name="Lipzen A."/>
            <person name="Chen C."/>
            <person name="Yan M."/>
            <person name="Daum C."/>
            <person name="Ng V."/>
            <person name="Clum A."/>
            <person name="Steindorff A."/>
            <person name="Ohm R.A."/>
            <person name="Martin F."/>
            <person name="Silar P."/>
            <person name="Natvig D.O."/>
            <person name="Lalanne C."/>
            <person name="Gautier V."/>
            <person name="Ament-Velasquez S.L."/>
            <person name="Kruys A."/>
            <person name="Hutchinson M.I."/>
            <person name="Powell A.J."/>
            <person name="Barry K."/>
            <person name="Miller A.N."/>
            <person name="Grigoriev I.V."/>
            <person name="Debuchy R."/>
            <person name="Gladieux P."/>
            <person name="Hiltunen Thoren M."/>
            <person name="Johannesson H."/>
        </authorList>
    </citation>
    <scope>NUCLEOTIDE SEQUENCE</scope>
    <source>
        <strain evidence="11">CBS 532.94</strain>
    </source>
</reference>
<feature type="region of interest" description="Disordered" evidence="10">
    <location>
        <begin position="224"/>
        <end position="248"/>
    </location>
</feature>
<feature type="compositionally biased region" description="Low complexity" evidence="10">
    <location>
        <begin position="646"/>
        <end position="688"/>
    </location>
</feature>
<proteinExistence type="inferred from homology"/>
<keyword evidence="12" id="KW-1185">Reference proteome</keyword>
<comment type="subcellular location">
    <subcellularLocation>
        <location evidence="1">Nucleus</location>
    </subcellularLocation>
</comment>
<organism evidence="11 12">
    <name type="scientific">Achaetomium macrosporum</name>
    <dbReference type="NCBI Taxonomy" id="79813"/>
    <lineage>
        <taxon>Eukaryota</taxon>
        <taxon>Fungi</taxon>
        <taxon>Dikarya</taxon>
        <taxon>Ascomycota</taxon>
        <taxon>Pezizomycotina</taxon>
        <taxon>Sordariomycetes</taxon>
        <taxon>Sordariomycetidae</taxon>
        <taxon>Sordariales</taxon>
        <taxon>Chaetomiaceae</taxon>
        <taxon>Achaetomium</taxon>
    </lineage>
</organism>
<dbReference type="Pfam" id="PF04410">
    <property type="entry name" value="Gar1"/>
    <property type="match status" value="1"/>
</dbReference>
<feature type="compositionally biased region" description="Polar residues" evidence="10">
    <location>
        <begin position="153"/>
        <end position="172"/>
    </location>
</feature>
<dbReference type="GO" id="GO:0001522">
    <property type="term" value="P:pseudouridine synthesis"/>
    <property type="evidence" value="ECO:0007669"/>
    <property type="project" value="InterPro"/>
</dbReference>
<dbReference type="GO" id="GO:0003723">
    <property type="term" value="F:RNA binding"/>
    <property type="evidence" value="ECO:0007669"/>
    <property type="project" value="UniProtKB-KW"/>
</dbReference>
<evidence type="ECO:0000256" key="10">
    <source>
        <dbReference type="SAM" id="MobiDB-lite"/>
    </source>
</evidence>
<evidence type="ECO:0000256" key="7">
    <source>
        <dbReference type="ARBA" id="ARBA00022884"/>
    </source>
</evidence>
<evidence type="ECO:0000256" key="6">
    <source>
        <dbReference type="ARBA" id="ARBA00022553"/>
    </source>
</evidence>
<feature type="compositionally biased region" description="Low complexity" evidence="10">
    <location>
        <begin position="71"/>
        <end position="80"/>
    </location>
</feature>
<keyword evidence="5" id="KW-0698">rRNA processing</keyword>
<dbReference type="PANTHER" id="PTHR31633">
    <property type="entry name" value="H/ACA RIBONUCLEOPROTEIN COMPLEX NON-CORE SUBUNIT NAF1"/>
    <property type="match status" value="1"/>
</dbReference>
<evidence type="ECO:0000256" key="1">
    <source>
        <dbReference type="ARBA" id="ARBA00004123"/>
    </source>
</evidence>
<dbReference type="PANTHER" id="PTHR31633:SF1">
    <property type="entry name" value="H_ACA RIBONUCLEOPROTEIN COMPLEX NON-CORE SUBUNIT NAF1"/>
    <property type="match status" value="1"/>
</dbReference>
<feature type="compositionally biased region" description="Low complexity" evidence="10">
    <location>
        <begin position="182"/>
        <end position="197"/>
    </location>
</feature>
<dbReference type="InterPro" id="IPR009000">
    <property type="entry name" value="Transl_B-barrel_sf"/>
</dbReference>
<keyword evidence="7" id="KW-0694">RNA-binding</keyword>
<evidence type="ECO:0000256" key="9">
    <source>
        <dbReference type="ARBA" id="ARBA00076743"/>
    </source>
</evidence>
<dbReference type="SUPFAM" id="SSF50447">
    <property type="entry name" value="Translation proteins"/>
    <property type="match status" value="1"/>
</dbReference>
<dbReference type="GO" id="GO:0006364">
    <property type="term" value="P:rRNA processing"/>
    <property type="evidence" value="ECO:0007669"/>
    <property type="project" value="UniProtKB-KW"/>
</dbReference>
<keyword evidence="4" id="KW-0690">Ribosome biogenesis</keyword>
<keyword evidence="6" id="KW-0597">Phosphoprotein</keyword>
<reference evidence="11" key="2">
    <citation type="submission" date="2023-05" db="EMBL/GenBank/DDBJ databases">
        <authorList>
            <consortium name="Lawrence Berkeley National Laboratory"/>
            <person name="Steindorff A."/>
            <person name="Hensen N."/>
            <person name="Bonometti L."/>
            <person name="Westerberg I."/>
            <person name="Brannstrom I.O."/>
            <person name="Guillou S."/>
            <person name="Cros-Aarteil S."/>
            <person name="Calhoun S."/>
            <person name="Haridas S."/>
            <person name="Kuo A."/>
            <person name="Mondo S."/>
            <person name="Pangilinan J."/>
            <person name="Riley R."/>
            <person name="Labutti K."/>
            <person name="Andreopoulos B."/>
            <person name="Lipzen A."/>
            <person name="Chen C."/>
            <person name="Yanf M."/>
            <person name="Daum C."/>
            <person name="Ng V."/>
            <person name="Clum A."/>
            <person name="Ohm R."/>
            <person name="Martin F."/>
            <person name="Silar P."/>
            <person name="Natvig D."/>
            <person name="Lalanne C."/>
            <person name="Gautier V."/>
            <person name="Ament-Velasquez S.L."/>
            <person name="Kruys A."/>
            <person name="Hutchinson M.I."/>
            <person name="Powell A.J."/>
            <person name="Barry K."/>
            <person name="Miller A.N."/>
            <person name="Grigoriev I.V."/>
            <person name="Debuchy R."/>
            <person name="Gladieux P."/>
            <person name="Thoren M.H."/>
            <person name="Johannesson H."/>
        </authorList>
    </citation>
    <scope>NUCLEOTIDE SEQUENCE</scope>
    <source>
        <strain evidence="11">CBS 532.94</strain>
    </source>
</reference>
<evidence type="ECO:0000313" key="11">
    <source>
        <dbReference type="EMBL" id="KAK4240528.1"/>
    </source>
</evidence>
<comment type="similarity">
    <text evidence="2">Belongs to the NAF1 family.</text>
</comment>
<evidence type="ECO:0000256" key="4">
    <source>
        <dbReference type="ARBA" id="ARBA00022517"/>
    </source>
</evidence>
<keyword evidence="8" id="KW-0539">Nucleus</keyword>
<dbReference type="InterPro" id="IPR038664">
    <property type="entry name" value="Gar1/Naf1_Cbf5-bd_sf"/>
</dbReference>
<dbReference type="FunFam" id="2.40.10.230:FF:000002">
    <property type="entry name" value="H/ACA ribonucleoprotein complex non-core subunit NAF1"/>
    <property type="match status" value="1"/>
</dbReference>